<feature type="domain" description="F-box" evidence="1">
    <location>
        <begin position="7"/>
        <end position="54"/>
    </location>
</feature>
<reference evidence="2 3" key="1">
    <citation type="journal article" date="2016" name="Mol. Biol. Evol.">
        <title>Comparative Genomics of Early-Diverging Mushroom-Forming Fungi Provides Insights into the Origins of Lignocellulose Decay Capabilities.</title>
        <authorList>
            <person name="Nagy L.G."/>
            <person name="Riley R."/>
            <person name="Tritt A."/>
            <person name="Adam C."/>
            <person name="Daum C."/>
            <person name="Floudas D."/>
            <person name="Sun H."/>
            <person name="Yadav J.S."/>
            <person name="Pangilinan J."/>
            <person name="Larsson K.H."/>
            <person name="Matsuura K."/>
            <person name="Barry K."/>
            <person name="Labutti K."/>
            <person name="Kuo R."/>
            <person name="Ohm R.A."/>
            <person name="Bhattacharya S.S."/>
            <person name="Shirouzu T."/>
            <person name="Yoshinaga Y."/>
            <person name="Martin F.M."/>
            <person name="Grigoriev I.V."/>
            <person name="Hibbett D.S."/>
        </authorList>
    </citation>
    <scope>NUCLEOTIDE SEQUENCE [LARGE SCALE GENOMIC DNA]</scope>
    <source>
        <strain evidence="2 3">HHB9708</strain>
    </source>
</reference>
<dbReference type="InterPro" id="IPR001810">
    <property type="entry name" value="F-box_dom"/>
</dbReference>
<name>A0A164VCD2_9AGAM</name>
<dbReference type="EMBL" id="KV419405">
    <property type="protein sequence ID" value="KZS94025.1"/>
    <property type="molecule type" value="Genomic_DNA"/>
</dbReference>
<gene>
    <name evidence="2" type="ORF">SISNIDRAFT_55431</name>
</gene>
<dbReference type="Proteomes" id="UP000076722">
    <property type="component" value="Unassembled WGS sequence"/>
</dbReference>
<evidence type="ECO:0000313" key="2">
    <source>
        <dbReference type="EMBL" id="KZS94025.1"/>
    </source>
</evidence>
<dbReference type="Pfam" id="PF00646">
    <property type="entry name" value="F-box"/>
    <property type="match status" value="1"/>
</dbReference>
<protein>
    <recommendedName>
        <fullName evidence="1">F-box domain-containing protein</fullName>
    </recommendedName>
</protein>
<dbReference type="PROSITE" id="PS50181">
    <property type="entry name" value="FBOX"/>
    <property type="match status" value="1"/>
</dbReference>
<accession>A0A164VCD2</accession>
<dbReference type="InterPro" id="IPR036047">
    <property type="entry name" value="F-box-like_dom_sf"/>
</dbReference>
<keyword evidence="3" id="KW-1185">Reference proteome</keyword>
<evidence type="ECO:0000313" key="3">
    <source>
        <dbReference type="Proteomes" id="UP000076722"/>
    </source>
</evidence>
<evidence type="ECO:0000259" key="1">
    <source>
        <dbReference type="PROSITE" id="PS50181"/>
    </source>
</evidence>
<dbReference type="SUPFAM" id="SSF81383">
    <property type="entry name" value="F-box domain"/>
    <property type="match status" value="1"/>
</dbReference>
<proteinExistence type="predicted"/>
<sequence>MLPQNPLSGMQRLPLELHYEILRGMKVEDIVSMTQTCRVLRLLICSSKDLFVDAINSSIIALPMGYTMATISAQALYYQAVWSAALSRRLRPDPHIGREIRPIKSTTIKIPYEVHVPQRRSGAVFSHRSMLISLDYRMDRSVLLRFLGRRLYDDLGDYNLRLGFMLSFDD</sequence>
<dbReference type="AlphaFoldDB" id="A0A164VCD2"/>
<dbReference type="OrthoDB" id="3018431at2759"/>
<organism evidence="2 3">
    <name type="scientific">Sistotremastrum niveocremeum HHB9708</name>
    <dbReference type="NCBI Taxonomy" id="1314777"/>
    <lineage>
        <taxon>Eukaryota</taxon>
        <taxon>Fungi</taxon>
        <taxon>Dikarya</taxon>
        <taxon>Basidiomycota</taxon>
        <taxon>Agaricomycotina</taxon>
        <taxon>Agaricomycetes</taxon>
        <taxon>Sistotremastrales</taxon>
        <taxon>Sistotremastraceae</taxon>
        <taxon>Sertulicium</taxon>
        <taxon>Sertulicium niveocremeum</taxon>
    </lineage>
</organism>